<dbReference type="Pfam" id="PF13202">
    <property type="entry name" value="EF-hand_5"/>
    <property type="match status" value="1"/>
</dbReference>
<sequence>MLHTIQATEFSEDLRCALCLDSWKDPVEVVPCGHIYCNSCLGTPKACPLCQGNITTTKKPHRTLINLALAVPVKCTACGWAGTRERSVSHVCASAAAPTASAVRQDGSVSNRTGRRGHVGQEPQPWLRYGLSRDEYDSIMALFVFFDDDESGGLSRREVGRLARWLNFARTDEDIDRMFRDMDMDGSGMLCLDEFLMWLSKNRPDPNSLYGLSQLQYNTVMMQFHSHDTDQDGLISVEEFARLATRAGDVPDIESGRRLFYQVMGNMATCISLHEFLIYRSRMSRRPVA</sequence>
<dbReference type="InterPro" id="IPR002048">
    <property type="entry name" value="EF_hand_dom"/>
</dbReference>
<feature type="domain" description="EF-hand" evidence="7">
    <location>
        <begin position="215"/>
        <end position="250"/>
    </location>
</feature>
<dbReference type="InterPro" id="IPR011992">
    <property type="entry name" value="EF-hand-dom_pair"/>
</dbReference>
<dbReference type="PROSITE" id="PS00018">
    <property type="entry name" value="EF_HAND_1"/>
    <property type="match status" value="2"/>
</dbReference>
<evidence type="ECO:0000256" key="2">
    <source>
        <dbReference type="ARBA" id="ARBA00022771"/>
    </source>
</evidence>
<evidence type="ECO:0000313" key="8">
    <source>
        <dbReference type="EMBL" id="CCC50038.1"/>
    </source>
</evidence>
<accession>G0TZL0</accession>
<gene>
    <name evidence="8" type="ORF">TVY486_0806450</name>
</gene>
<dbReference type="GO" id="GO:0005509">
    <property type="term" value="F:calcium ion binding"/>
    <property type="evidence" value="ECO:0007669"/>
    <property type="project" value="InterPro"/>
</dbReference>
<dbReference type="PROSITE" id="PS00518">
    <property type="entry name" value="ZF_RING_1"/>
    <property type="match status" value="1"/>
</dbReference>
<evidence type="ECO:0000256" key="3">
    <source>
        <dbReference type="ARBA" id="ARBA00022833"/>
    </source>
</evidence>
<keyword evidence="2 5" id="KW-0863">Zinc-finger</keyword>
<evidence type="ECO:0000256" key="5">
    <source>
        <dbReference type="PROSITE-ProRule" id="PRU00175"/>
    </source>
</evidence>
<organism evidence="8">
    <name type="scientific">Trypanosoma vivax (strain Y486)</name>
    <dbReference type="NCBI Taxonomy" id="1055687"/>
    <lineage>
        <taxon>Eukaryota</taxon>
        <taxon>Discoba</taxon>
        <taxon>Euglenozoa</taxon>
        <taxon>Kinetoplastea</taxon>
        <taxon>Metakinetoplastina</taxon>
        <taxon>Trypanosomatida</taxon>
        <taxon>Trypanosomatidae</taxon>
        <taxon>Trypanosoma</taxon>
        <taxon>Duttonella</taxon>
    </lineage>
</organism>
<dbReference type="VEuPathDB" id="TriTrypDB:TvY486_0806450"/>
<dbReference type="InterPro" id="IPR001841">
    <property type="entry name" value="Znf_RING"/>
</dbReference>
<dbReference type="SUPFAM" id="SSF57850">
    <property type="entry name" value="RING/U-box"/>
    <property type="match status" value="1"/>
</dbReference>
<dbReference type="EMBL" id="HE573024">
    <property type="protein sequence ID" value="CCC50038.1"/>
    <property type="molecule type" value="Genomic_DNA"/>
</dbReference>
<feature type="domain" description="EF-hand" evidence="7">
    <location>
        <begin position="170"/>
        <end position="205"/>
    </location>
</feature>
<dbReference type="Pfam" id="PF13920">
    <property type="entry name" value="zf-C3HC4_3"/>
    <property type="match status" value="1"/>
</dbReference>
<dbReference type="SMART" id="SM00184">
    <property type="entry name" value="RING"/>
    <property type="match status" value="1"/>
</dbReference>
<dbReference type="InterPro" id="IPR052591">
    <property type="entry name" value="CML21-like"/>
</dbReference>
<dbReference type="GO" id="GO:0008270">
    <property type="term" value="F:zinc ion binding"/>
    <property type="evidence" value="ECO:0007669"/>
    <property type="project" value="UniProtKB-KW"/>
</dbReference>
<evidence type="ECO:0000256" key="1">
    <source>
        <dbReference type="ARBA" id="ARBA00022723"/>
    </source>
</evidence>
<feature type="domain" description="RING-type" evidence="6">
    <location>
        <begin position="16"/>
        <end position="51"/>
    </location>
</feature>
<name>G0TZL0_TRYVY</name>
<keyword evidence="1" id="KW-0479">Metal-binding</keyword>
<dbReference type="CDD" id="cd00051">
    <property type="entry name" value="EFh"/>
    <property type="match status" value="1"/>
</dbReference>
<dbReference type="Pfam" id="PF13499">
    <property type="entry name" value="EF-hand_7"/>
    <property type="match status" value="1"/>
</dbReference>
<dbReference type="PANTHER" id="PTHR23064">
    <property type="entry name" value="TROPONIN"/>
    <property type="match status" value="1"/>
</dbReference>
<dbReference type="Gene3D" id="1.10.238.10">
    <property type="entry name" value="EF-hand"/>
    <property type="match status" value="2"/>
</dbReference>
<evidence type="ECO:0000259" key="6">
    <source>
        <dbReference type="PROSITE" id="PS50089"/>
    </source>
</evidence>
<dbReference type="PROSITE" id="PS50089">
    <property type="entry name" value="ZF_RING_2"/>
    <property type="match status" value="1"/>
</dbReference>
<evidence type="ECO:0008006" key="9">
    <source>
        <dbReference type="Google" id="ProtNLM"/>
    </source>
</evidence>
<reference evidence="8" key="1">
    <citation type="journal article" date="2012" name="Proc. Natl. Acad. Sci. U.S.A.">
        <title>Antigenic diversity is generated by distinct evolutionary mechanisms in African trypanosome species.</title>
        <authorList>
            <person name="Jackson A.P."/>
            <person name="Berry A."/>
            <person name="Aslett M."/>
            <person name="Allison H.C."/>
            <person name="Burton P."/>
            <person name="Vavrova-Anderson J."/>
            <person name="Brown R."/>
            <person name="Browne H."/>
            <person name="Corton N."/>
            <person name="Hauser H."/>
            <person name="Gamble J."/>
            <person name="Gilderthorp R."/>
            <person name="Marcello L."/>
            <person name="McQuillan J."/>
            <person name="Otto T.D."/>
            <person name="Quail M.A."/>
            <person name="Sanders M.J."/>
            <person name="van Tonder A."/>
            <person name="Ginger M.L."/>
            <person name="Field M.C."/>
            <person name="Barry J.D."/>
            <person name="Hertz-Fowler C."/>
            <person name="Berriman M."/>
        </authorList>
    </citation>
    <scope>NUCLEOTIDE SEQUENCE</scope>
    <source>
        <strain evidence="8">Y486</strain>
    </source>
</reference>
<evidence type="ECO:0000256" key="4">
    <source>
        <dbReference type="ARBA" id="ARBA00022837"/>
    </source>
</evidence>
<protein>
    <recommendedName>
        <fullName evidence="9">EF hand</fullName>
    </recommendedName>
</protein>
<dbReference type="SMART" id="SM00054">
    <property type="entry name" value="EFh"/>
    <property type="match status" value="3"/>
</dbReference>
<dbReference type="Gene3D" id="3.30.40.10">
    <property type="entry name" value="Zinc/RING finger domain, C3HC4 (zinc finger)"/>
    <property type="match status" value="1"/>
</dbReference>
<dbReference type="SUPFAM" id="SSF47473">
    <property type="entry name" value="EF-hand"/>
    <property type="match status" value="1"/>
</dbReference>
<dbReference type="AlphaFoldDB" id="G0TZL0"/>
<dbReference type="InterPro" id="IPR017907">
    <property type="entry name" value="Znf_RING_CS"/>
</dbReference>
<dbReference type="InterPro" id="IPR013083">
    <property type="entry name" value="Znf_RING/FYVE/PHD"/>
</dbReference>
<proteinExistence type="predicted"/>
<keyword evidence="4" id="KW-0106">Calcium</keyword>
<dbReference type="InterPro" id="IPR018247">
    <property type="entry name" value="EF_Hand_1_Ca_BS"/>
</dbReference>
<keyword evidence="3" id="KW-0862">Zinc</keyword>
<evidence type="ECO:0000259" key="7">
    <source>
        <dbReference type="PROSITE" id="PS50222"/>
    </source>
</evidence>
<dbReference type="PROSITE" id="PS50222">
    <property type="entry name" value="EF_HAND_2"/>
    <property type="match status" value="2"/>
</dbReference>